<keyword evidence="7" id="KW-0238">DNA-binding</keyword>
<dbReference type="InterPro" id="IPR038709">
    <property type="entry name" value="RpoN_core-bd_sf"/>
</dbReference>
<dbReference type="GO" id="GO:0000428">
    <property type="term" value="C:DNA-directed RNA polymerase complex"/>
    <property type="evidence" value="ECO:0007669"/>
    <property type="project" value="UniProtKB-KW"/>
</dbReference>
<feature type="domain" description="RNA polymerase sigma factor 54 core-binding" evidence="10">
    <location>
        <begin position="87"/>
        <end position="270"/>
    </location>
</feature>
<evidence type="ECO:0000256" key="2">
    <source>
        <dbReference type="ARBA" id="ARBA00022478"/>
    </source>
</evidence>
<reference evidence="11 12" key="1">
    <citation type="submission" date="2015-04" db="EMBL/GenBank/DDBJ databases">
        <title>Taxonomic description and genome sequence of Bacillus campisalis sp. nov., a novel member of the genus Bacillus isolated from solar saltern.</title>
        <authorList>
            <person name="Mathan Kumar R."/>
            <person name="Kaur G."/>
            <person name="Kumar A."/>
            <person name="Singh N.K."/>
            <person name="Kaur N."/>
            <person name="Kumar N."/>
            <person name="Mayilraj S."/>
        </authorList>
    </citation>
    <scope>NUCLEOTIDE SEQUENCE [LARGE SCALE GENOMIC DNA]</scope>
    <source>
        <strain evidence="11 12">SA2-6</strain>
    </source>
</reference>
<keyword evidence="8" id="KW-0804">Transcription</keyword>
<comment type="caution">
    <text evidence="11">The sequence shown here is derived from an EMBL/GenBank/DDBJ whole genome shotgun (WGS) entry which is preliminary data.</text>
</comment>
<dbReference type="PATRIC" id="fig|1408103.3.peg.934"/>
<evidence type="ECO:0000256" key="3">
    <source>
        <dbReference type="ARBA" id="ARBA00022679"/>
    </source>
</evidence>
<dbReference type="PROSITE" id="PS50044">
    <property type="entry name" value="SIGMA54_3"/>
    <property type="match status" value="1"/>
</dbReference>
<evidence type="ECO:0000256" key="6">
    <source>
        <dbReference type="ARBA" id="ARBA00023082"/>
    </source>
</evidence>
<sequence length="445" mass="51005">MDLKAGLWQKQTLKLAMTQELTQAIALLQYSSQELAAFLEEKASENPLLQVDFKNIRTIDPRVGTKVKARTPSERDQKNWIDQIGEIPYSLQDHLRFQLNVLPLEKDERRIIQFYIENLDENGYLGATVQDACVKLGITEDEAENALVLLQGLEPSGVGARSLQECLLLQLQRMKPDKWNFLAQTVLETHFMLFAEKKWKLLAKLLKLELREIQQTFDYIQVLDPRPGAAFYSEKAAYIVPDVIVREENGGLTIGMVDETVPKITFNEDYYRELAAYGDHEVARFLHEKQQDFQWILKSLEQRRETLMKVAIKIVEKQPGFIRQGRSFLKPMTMKEIAGELGIHESTVSRAVREKYLQTPAGTFEMKSLFSSSIQTTELEQTSSQHAKAAIAQLVQDEDKQKPLSDQDIVELLSERAGIVISRRTVAKYREQLGIASSSKRKRFL</sequence>
<dbReference type="GO" id="GO:0016987">
    <property type="term" value="F:sigma factor activity"/>
    <property type="evidence" value="ECO:0007669"/>
    <property type="project" value="UniProtKB-KW"/>
</dbReference>
<dbReference type="RefSeq" id="WP_046522455.1">
    <property type="nucleotide sequence ID" value="NZ_LAYY01000003.1"/>
</dbReference>
<evidence type="ECO:0000256" key="1">
    <source>
        <dbReference type="ARBA" id="ARBA00008798"/>
    </source>
</evidence>
<dbReference type="Gene3D" id="1.10.10.60">
    <property type="entry name" value="Homeodomain-like"/>
    <property type="match status" value="1"/>
</dbReference>
<dbReference type="NCBIfam" id="TIGR02395">
    <property type="entry name" value="rpoN_sigma"/>
    <property type="match status" value="1"/>
</dbReference>
<keyword evidence="12" id="KW-1185">Reference proteome</keyword>
<dbReference type="Pfam" id="PF04963">
    <property type="entry name" value="Sigma54_CBD"/>
    <property type="match status" value="1"/>
</dbReference>
<dbReference type="Proteomes" id="UP000034166">
    <property type="component" value="Unassembled WGS sequence"/>
</dbReference>
<comment type="similarity">
    <text evidence="1">Belongs to the sigma-54 factor family.</text>
</comment>
<keyword evidence="4" id="KW-0548">Nucleotidyltransferase</keyword>
<dbReference type="PROSITE" id="PS00717">
    <property type="entry name" value="SIGMA54_1"/>
    <property type="match status" value="1"/>
</dbReference>
<dbReference type="GO" id="GO:0003677">
    <property type="term" value="F:DNA binding"/>
    <property type="evidence" value="ECO:0007669"/>
    <property type="project" value="UniProtKB-KW"/>
</dbReference>
<dbReference type="PANTHER" id="PTHR32248:SF4">
    <property type="entry name" value="RNA POLYMERASE SIGMA-54 FACTOR"/>
    <property type="match status" value="1"/>
</dbReference>
<evidence type="ECO:0000259" key="10">
    <source>
        <dbReference type="Pfam" id="PF04963"/>
    </source>
</evidence>
<dbReference type="GO" id="GO:0016779">
    <property type="term" value="F:nucleotidyltransferase activity"/>
    <property type="evidence" value="ECO:0007669"/>
    <property type="project" value="UniProtKB-KW"/>
</dbReference>
<dbReference type="Gene3D" id="1.10.10.1330">
    <property type="entry name" value="RNA polymerase sigma-54 factor, core-binding domain"/>
    <property type="match status" value="1"/>
</dbReference>
<evidence type="ECO:0000259" key="9">
    <source>
        <dbReference type="Pfam" id="PF04552"/>
    </source>
</evidence>
<dbReference type="GO" id="GO:0001216">
    <property type="term" value="F:DNA-binding transcription activator activity"/>
    <property type="evidence" value="ECO:0007669"/>
    <property type="project" value="InterPro"/>
</dbReference>
<evidence type="ECO:0000256" key="5">
    <source>
        <dbReference type="ARBA" id="ARBA00023015"/>
    </source>
</evidence>
<keyword evidence="2 11" id="KW-0240">DNA-directed RNA polymerase</keyword>
<proteinExistence type="inferred from homology"/>
<dbReference type="OrthoDB" id="9814402at2"/>
<dbReference type="PIRSF" id="PIRSF000774">
    <property type="entry name" value="RpoN"/>
    <property type="match status" value="1"/>
</dbReference>
<name>A0A0M2T3P0_9BACI</name>
<evidence type="ECO:0000313" key="11">
    <source>
        <dbReference type="EMBL" id="KKK39420.1"/>
    </source>
</evidence>
<dbReference type="PROSITE" id="PS00718">
    <property type="entry name" value="SIGMA54_2"/>
    <property type="match status" value="1"/>
</dbReference>
<evidence type="ECO:0000313" key="12">
    <source>
        <dbReference type="Proteomes" id="UP000034166"/>
    </source>
</evidence>
<protein>
    <submittedName>
        <fullName evidence="11">DNA-directed RNA polymerase subunit N</fullName>
    </submittedName>
</protein>
<dbReference type="InterPro" id="IPR000394">
    <property type="entry name" value="RNA_pol_sigma_54"/>
</dbReference>
<dbReference type="PANTHER" id="PTHR32248">
    <property type="entry name" value="RNA POLYMERASE SIGMA-54 FACTOR"/>
    <property type="match status" value="1"/>
</dbReference>
<dbReference type="EMBL" id="LAYY01000003">
    <property type="protein sequence ID" value="KKK39420.1"/>
    <property type="molecule type" value="Genomic_DNA"/>
</dbReference>
<evidence type="ECO:0000256" key="8">
    <source>
        <dbReference type="ARBA" id="ARBA00023163"/>
    </source>
</evidence>
<dbReference type="GO" id="GO:0006352">
    <property type="term" value="P:DNA-templated transcription initiation"/>
    <property type="evidence" value="ECO:0007669"/>
    <property type="project" value="InterPro"/>
</dbReference>
<keyword evidence="5" id="KW-0805">Transcription regulation</keyword>
<organism evidence="11 12">
    <name type="scientific">Mesobacillus campisalis</name>
    <dbReference type="NCBI Taxonomy" id="1408103"/>
    <lineage>
        <taxon>Bacteria</taxon>
        <taxon>Bacillati</taxon>
        <taxon>Bacillota</taxon>
        <taxon>Bacilli</taxon>
        <taxon>Bacillales</taxon>
        <taxon>Bacillaceae</taxon>
        <taxon>Mesobacillus</taxon>
    </lineage>
</organism>
<dbReference type="Pfam" id="PF04552">
    <property type="entry name" value="Sigma54_DBD"/>
    <property type="match status" value="1"/>
</dbReference>
<keyword evidence="3" id="KW-0808">Transferase</keyword>
<evidence type="ECO:0000256" key="4">
    <source>
        <dbReference type="ARBA" id="ARBA00022695"/>
    </source>
</evidence>
<dbReference type="Pfam" id="PF00309">
    <property type="entry name" value="Sigma54_AID"/>
    <property type="match status" value="1"/>
</dbReference>
<accession>A0A0M2T3P0</accession>
<feature type="domain" description="RNA polymerase sigma factor 54 DNA-binding" evidence="9">
    <location>
        <begin position="285"/>
        <end position="443"/>
    </location>
</feature>
<gene>
    <name evidence="11" type="ORF">WQ57_04135</name>
</gene>
<dbReference type="AlphaFoldDB" id="A0A0M2T3P0"/>
<dbReference type="InterPro" id="IPR007046">
    <property type="entry name" value="RNA_pol_sigma_54_core-bd"/>
</dbReference>
<dbReference type="InterPro" id="IPR007634">
    <property type="entry name" value="RNA_pol_sigma_54_DNA-bd"/>
</dbReference>
<evidence type="ECO:0000256" key="7">
    <source>
        <dbReference type="ARBA" id="ARBA00023125"/>
    </source>
</evidence>
<dbReference type="PRINTS" id="PR00045">
    <property type="entry name" value="SIGMA54FCT"/>
</dbReference>
<keyword evidence="6" id="KW-0731">Sigma factor</keyword>